<comment type="caution">
    <text evidence="3">The sequence shown here is derived from an EMBL/GenBank/DDBJ whole genome shotgun (WGS) entry which is preliminary data.</text>
</comment>
<feature type="compositionally biased region" description="Polar residues" evidence="1">
    <location>
        <begin position="75"/>
        <end position="84"/>
    </location>
</feature>
<dbReference type="Proteomes" id="UP000054564">
    <property type="component" value="Unassembled WGS sequence"/>
</dbReference>
<feature type="compositionally biased region" description="Polar residues" evidence="1">
    <location>
        <begin position="46"/>
        <end position="67"/>
    </location>
</feature>
<dbReference type="InterPro" id="IPR024752">
    <property type="entry name" value="Myb/SANT-like_dom"/>
</dbReference>
<feature type="compositionally biased region" description="Basic residues" evidence="1">
    <location>
        <begin position="321"/>
        <end position="336"/>
    </location>
</feature>
<accession>A0A0L0VTV2</accession>
<dbReference type="PANTHER" id="PTHR46929:SF3">
    <property type="entry name" value="MYB_SANT-LIKE DOMAIN-CONTAINING PROTEIN"/>
    <property type="match status" value="1"/>
</dbReference>
<keyword evidence="4" id="KW-1185">Reference proteome</keyword>
<dbReference type="AlphaFoldDB" id="A0A0L0VTV2"/>
<proteinExistence type="predicted"/>
<dbReference type="EMBL" id="AJIL01000022">
    <property type="protein sequence ID" value="KNF02637.1"/>
    <property type="molecule type" value="Genomic_DNA"/>
</dbReference>
<feature type="region of interest" description="Disordered" evidence="1">
    <location>
        <begin position="1"/>
        <end position="135"/>
    </location>
</feature>
<feature type="compositionally biased region" description="Basic and acidic residues" evidence="1">
    <location>
        <begin position="298"/>
        <end position="309"/>
    </location>
</feature>
<dbReference type="PANTHER" id="PTHR46929">
    <property type="entry name" value="EXPRESSED PROTEIN"/>
    <property type="match status" value="1"/>
</dbReference>
<feature type="region of interest" description="Disordered" evidence="1">
    <location>
        <begin position="276"/>
        <end position="341"/>
    </location>
</feature>
<evidence type="ECO:0000313" key="3">
    <source>
        <dbReference type="EMBL" id="KNF02637.1"/>
    </source>
</evidence>
<evidence type="ECO:0000256" key="1">
    <source>
        <dbReference type="SAM" id="MobiDB-lite"/>
    </source>
</evidence>
<feature type="compositionally biased region" description="Low complexity" evidence="1">
    <location>
        <begin position="90"/>
        <end position="104"/>
    </location>
</feature>
<protein>
    <recommendedName>
        <fullName evidence="2">Myb/SANT-like domain-containing protein</fullName>
    </recommendedName>
</protein>
<evidence type="ECO:0000259" key="2">
    <source>
        <dbReference type="Pfam" id="PF12776"/>
    </source>
</evidence>
<feature type="compositionally biased region" description="Polar residues" evidence="1">
    <location>
        <begin position="105"/>
        <end position="135"/>
    </location>
</feature>
<feature type="domain" description="Myb/SANT-like" evidence="2">
    <location>
        <begin position="137"/>
        <end position="239"/>
    </location>
</feature>
<gene>
    <name evidence="3" type="ORF">PSTG_04234</name>
</gene>
<dbReference type="Pfam" id="PF12776">
    <property type="entry name" value="Myb_DNA-bind_3"/>
    <property type="match status" value="1"/>
</dbReference>
<evidence type="ECO:0000313" key="4">
    <source>
        <dbReference type="Proteomes" id="UP000054564"/>
    </source>
</evidence>
<sequence length="431" mass="46936">MPRKRGAKATQPSTTPRDTRQGLSARIELLTPGEQMSVPSERVTGSPLSRSTGSATSNVTGTTSPATYTGHPLSFTPNATQSTVPIPWSQTPTPGPGTQPATQASTMVPNESQAMSTVVPSQSQATETGNSQSQKLTWTPAMEKSALDLYVQAVEDGKRSEAGFKPEVHRWVASELLAEFPGNDFTEKKVKSKLAQASSYFFITFKKWYDAFLACKGASGFGWNEEQCMVTASEDVWSSFLVSHPMAKRFKNTPFPEFHELNIIFSGNAATGALRRGAAAEEGFDERGEPGDYQGNGADDRNEGPENREPAAAGDSDQAIRSRRARPGVRPRRSHRVTSGDRFESSIKRLVDAFIASQDNSVGGEVSRIELACAKFQDSFAGNLEMEELVAGFSVLEHEAKANTFLAIRSHEHCSAWLNWQIELHLAAQRD</sequence>
<organism evidence="3 4">
    <name type="scientific">Puccinia striiformis f. sp. tritici PST-78</name>
    <dbReference type="NCBI Taxonomy" id="1165861"/>
    <lineage>
        <taxon>Eukaryota</taxon>
        <taxon>Fungi</taxon>
        <taxon>Dikarya</taxon>
        <taxon>Basidiomycota</taxon>
        <taxon>Pucciniomycotina</taxon>
        <taxon>Pucciniomycetes</taxon>
        <taxon>Pucciniales</taxon>
        <taxon>Pucciniaceae</taxon>
        <taxon>Puccinia</taxon>
    </lineage>
</organism>
<name>A0A0L0VTV2_9BASI</name>
<reference evidence="4" key="1">
    <citation type="submission" date="2014-03" db="EMBL/GenBank/DDBJ databases">
        <title>The Genome Sequence of Puccinia striiformis f. sp. tritici PST-78.</title>
        <authorList>
            <consortium name="The Broad Institute Genome Sequencing Platform"/>
            <person name="Cuomo C."/>
            <person name="Hulbert S."/>
            <person name="Chen X."/>
            <person name="Walker B."/>
            <person name="Young S.K."/>
            <person name="Zeng Q."/>
            <person name="Gargeya S."/>
            <person name="Fitzgerald M."/>
            <person name="Haas B."/>
            <person name="Abouelleil A."/>
            <person name="Alvarado L."/>
            <person name="Arachchi H.M."/>
            <person name="Berlin A.M."/>
            <person name="Chapman S.B."/>
            <person name="Goldberg J."/>
            <person name="Griggs A."/>
            <person name="Gujja S."/>
            <person name="Hansen M."/>
            <person name="Howarth C."/>
            <person name="Imamovic A."/>
            <person name="Larimer J."/>
            <person name="McCowan C."/>
            <person name="Montmayeur A."/>
            <person name="Murphy C."/>
            <person name="Neiman D."/>
            <person name="Pearson M."/>
            <person name="Priest M."/>
            <person name="Roberts A."/>
            <person name="Saif S."/>
            <person name="Shea T."/>
            <person name="Sisk P."/>
            <person name="Sykes S."/>
            <person name="Wortman J."/>
            <person name="Nusbaum C."/>
            <person name="Birren B."/>
        </authorList>
    </citation>
    <scope>NUCLEOTIDE SEQUENCE [LARGE SCALE GENOMIC DNA]</scope>
    <source>
        <strain evidence="4">race PST-78</strain>
    </source>
</reference>